<dbReference type="InterPro" id="IPR027267">
    <property type="entry name" value="AH/BAR_dom_sf"/>
</dbReference>
<feature type="compositionally biased region" description="Pro residues" evidence="2">
    <location>
        <begin position="919"/>
        <end position="931"/>
    </location>
</feature>
<name>A0AAN6GSH5_9BASI</name>
<feature type="region of interest" description="Disordered" evidence="2">
    <location>
        <begin position="391"/>
        <end position="439"/>
    </location>
</feature>
<feature type="compositionally biased region" description="Low complexity" evidence="2">
    <location>
        <begin position="15"/>
        <end position="42"/>
    </location>
</feature>
<dbReference type="EMBL" id="JAPDMZ010000038">
    <property type="protein sequence ID" value="KAK0554412.1"/>
    <property type="molecule type" value="Genomic_DNA"/>
</dbReference>
<dbReference type="Gene3D" id="1.20.1270.60">
    <property type="entry name" value="Arfaptin homology (AH) domain/BAR domain"/>
    <property type="match status" value="1"/>
</dbReference>
<feature type="compositionally biased region" description="Polar residues" evidence="2">
    <location>
        <begin position="155"/>
        <end position="164"/>
    </location>
</feature>
<feature type="compositionally biased region" description="Acidic residues" evidence="2">
    <location>
        <begin position="81"/>
        <end position="93"/>
    </location>
</feature>
<feature type="compositionally biased region" description="Basic and acidic residues" evidence="2">
    <location>
        <begin position="727"/>
        <end position="741"/>
    </location>
</feature>
<feature type="region of interest" description="Disordered" evidence="2">
    <location>
        <begin position="147"/>
        <end position="171"/>
    </location>
</feature>
<feature type="region of interest" description="Disordered" evidence="2">
    <location>
        <begin position="1"/>
        <end position="93"/>
    </location>
</feature>
<dbReference type="Proteomes" id="UP001176517">
    <property type="component" value="Unassembled WGS sequence"/>
</dbReference>
<evidence type="ECO:0000313" key="4">
    <source>
        <dbReference type="EMBL" id="KAK0554412.1"/>
    </source>
</evidence>
<reference evidence="4" key="1">
    <citation type="journal article" date="2023" name="PhytoFront">
        <title>Draft Genome Resources of Seven Strains of Tilletia horrida, Causal Agent of Kernel Smut of Rice.</title>
        <authorList>
            <person name="Khanal S."/>
            <person name="Antony Babu S."/>
            <person name="Zhou X.G."/>
        </authorList>
    </citation>
    <scope>NUCLEOTIDE SEQUENCE</scope>
    <source>
        <strain evidence="4">TX6</strain>
    </source>
</reference>
<proteinExistence type="predicted"/>
<feature type="compositionally biased region" description="Polar residues" evidence="2">
    <location>
        <begin position="414"/>
        <end position="423"/>
    </location>
</feature>
<evidence type="ECO:0000256" key="1">
    <source>
        <dbReference type="SAM" id="Coils"/>
    </source>
</evidence>
<comment type="caution">
    <text evidence="4">The sequence shown here is derived from an EMBL/GenBank/DDBJ whole genome shotgun (WGS) entry which is preliminary data.</text>
</comment>
<feature type="compositionally biased region" description="Polar residues" evidence="2">
    <location>
        <begin position="531"/>
        <end position="545"/>
    </location>
</feature>
<sequence length="931" mass="98350">MLKLRQWTSKKDTADSAAASGDVTATGPSSSPTASPAQSETSGFNKKKSKNKNNDAIDPSDDLSSSSSAAAASPAQRSQEDPELSDSLDPDTLLEQEIDKRKVGNQRINSAVEALWSNLSKKKPMPFDMSSSQLAAVLAQLKLEEQEELDHDTTGKSSSASSEKQPGIGPGRAAQALADLVPGSGSKDKDKPDKLMIPVNALGIALTSYSELLAASTGPDSASALSVLPSVSTTQALSTSLGLLGRAYLQIAQLQTAFAADIKSVCLTRLARSHVQLEAYAGARKRADAAKSRFENARSKAQKSKREKRELEDELRIASAAYDDAISELEMRAEAVLYTSEAEDLSAWTDYLHSHLDYLHQSVECLERVKDKWAHVDERVLNRGIRAGSLVSNLPSTTDQQQQLSPRQDRPRSRATSLASEGNRTVRARKTSSRPGTASSITAAVAAGAGRFGFPSSGSHKGRSDSQDLSSSNNKKSGRNTPAGVRDVDEEHSDSAVSDDDGEDDQKDTALGDKKRPDSRNSKTDRRRKSSGNGSRPTFNRSLSRLSIFGNKKEEGATALGANDGKESLDGDQASVQSPSIKEKAEERPPSAARGWSDTFKAKNWRRDKDRDTGGFANIGDGGPQPLPGAHVQRLDEDEQRRRADLLSGISIGIEDSAASRGRRVDEDGHDGAPQLPKRQVNRRELSTDSYDQGGTTDRGGTAHWTTFGLRDRGGLHSQGPSDFDDDGARFGHVGRGESSAHTDIFQDVNGVSSPLGHSPFPSDGLGGTGPGDGAGNHAGPEPRMLAFNPTGLSAFSAGEESISSPGAADDGARRSLGLLDPRRGSVAQYLNAQDTGLSLGGLTDPGSHTHEDDDHAAEEERAVLTSNGASSQTQRYRSGGVLSRIGSGGTGGVSAGVGRGGAPPPPPVPSSSTFLKNKPPPPPIPSRGPK</sequence>
<evidence type="ECO:0000256" key="2">
    <source>
        <dbReference type="SAM" id="MobiDB-lite"/>
    </source>
</evidence>
<feature type="domain" description="BAR" evidence="3">
    <location>
        <begin position="235"/>
        <end position="374"/>
    </location>
</feature>
<feature type="compositionally biased region" description="Low complexity" evidence="2">
    <location>
        <begin position="54"/>
        <end position="75"/>
    </location>
</feature>
<feature type="compositionally biased region" description="Polar residues" evidence="2">
    <location>
        <begin position="391"/>
        <end position="406"/>
    </location>
</feature>
<feature type="compositionally biased region" description="Basic and acidic residues" evidence="2">
    <location>
        <begin position="633"/>
        <end position="645"/>
    </location>
</feature>
<feature type="region of interest" description="Disordered" evidence="2">
    <location>
        <begin position="837"/>
        <end position="931"/>
    </location>
</feature>
<feature type="compositionally biased region" description="Gly residues" evidence="2">
    <location>
        <begin position="765"/>
        <end position="777"/>
    </location>
</feature>
<feature type="compositionally biased region" description="Basic and acidic residues" evidence="2">
    <location>
        <begin position="848"/>
        <end position="863"/>
    </location>
</feature>
<protein>
    <recommendedName>
        <fullName evidence="3">BAR domain-containing protein</fullName>
    </recommendedName>
</protein>
<gene>
    <name evidence="4" type="ORF">OC846_002144</name>
</gene>
<evidence type="ECO:0000313" key="5">
    <source>
        <dbReference type="Proteomes" id="UP001176517"/>
    </source>
</evidence>
<feature type="compositionally biased region" description="Polar residues" evidence="2">
    <location>
        <begin position="865"/>
        <end position="877"/>
    </location>
</feature>
<dbReference type="AlphaFoldDB" id="A0AAN6GSH5"/>
<dbReference type="Pfam" id="PF03114">
    <property type="entry name" value="BAR"/>
    <property type="match status" value="1"/>
</dbReference>
<organism evidence="4 5">
    <name type="scientific">Tilletia horrida</name>
    <dbReference type="NCBI Taxonomy" id="155126"/>
    <lineage>
        <taxon>Eukaryota</taxon>
        <taxon>Fungi</taxon>
        <taxon>Dikarya</taxon>
        <taxon>Basidiomycota</taxon>
        <taxon>Ustilaginomycotina</taxon>
        <taxon>Exobasidiomycetes</taxon>
        <taxon>Tilletiales</taxon>
        <taxon>Tilletiaceae</taxon>
        <taxon>Tilletia</taxon>
    </lineage>
</organism>
<feature type="compositionally biased region" description="Acidic residues" evidence="2">
    <location>
        <begin position="488"/>
        <end position="506"/>
    </location>
</feature>
<feature type="compositionally biased region" description="Basic and acidic residues" evidence="2">
    <location>
        <begin position="507"/>
        <end position="524"/>
    </location>
</feature>
<feature type="coiled-coil region" evidence="1">
    <location>
        <begin position="280"/>
        <end position="328"/>
    </location>
</feature>
<evidence type="ECO:0000259" key="3">
    <source>
        <dbReference type="Pfam" id="PF03114"/>
    </source>
</evidence>
<dbReference type="SUPFAM" id="SSF103657">
    <property type="entry name" value="BAR/IMD domain-like"/>
    <property type="match status" value="1"/>
</dbReference>
<dbReference type="GO" id="GO:0005737">
    <property type="term" value="C:cytoplasm"/>
    <property type="evidence" value="ECO:0007669"/>
    <property type="project" value="InterPro"/>
</dbReference>
<feature type="compositionally biased region" description="Gly residues" evidence="2">
    <location>
        <begin position="887"/>
        <end position="902"/>
    </location>
</feature>
<keyword evidence="1" id="KW-0175">Coiled coil</keyword>
<keyword evidence="5" id="KW-1185">Reference proteome</keyword>
<dbReference type="InterPro" id="IPR004148">
    <property type="entry name" value="BAR_dom"/>
</dbReference>
<feature type="region of interest" description="Disordered" evidence="2">
    <location>
        <begin position="452"/>
        <end position="820"/>
    </location>
</feature>
<accession>A0AAN6GSH5</accession>